<dbReference type="PANTHER" id="PTHR34182">
    <property type="entry name" value="PROTEIN-EXPORT MEMBRANE PROTEIN SECG"/>
    <property type="match status" value="1"/>
</dbReference>
<feature type="compositionally biased region" description="Low complexity" evidence="13">
    <location>
        <begin position="90"/>
        <end position="105"/>
    </location>
</feature>
<dbReference type="GO" id="GO:0009306">
    <property type="term" value="P:protein secretion"/>
    <property type="evidence" value="ECO:0007669"/>
    <property type="project" value="UniProtKB-UniRule"/>
</dbReference>
<dbReference type="PRINTS" id="PR01651">
    <property type="entry name" value="SECGEXPORT"/>
</dbReference>
<keyword evidence="10 12" id="KW-0472">Membrane</keyword>
<evidence type="ECO:0000256" key="4">
    <source>
        <dbReference type="ARBA" id="ARBA00022448"/>
    </source>
</evidence>
<feature type="region of interest" description="Disordered" evidence="13">
    <location>
        <begin position="89"/>
        <end position="119"/>
    </location>
</feature>
<evidence type="ECO:0000256" key="7">
    <source>
        <dbReference type="ARBA" id="ARBA00022927"/>
    </source>
</evidence>
<dbReference type="PANTHER" id="PTHR34182:SF1">
    <property type="entry name" value="PROTEIN-EXPORT MEMBRANE PROTEIN SECG"/>
    <property type="match status" value="1"/>
</dbReference>
<dbReference type="InterPro" id="IPR004692">
    <property type="entry name" value="SecG"/>
</dbReference>
<comment type="similarity">
    <text evidence="2 12">Belongs to the SecG family.</text>
</comment>
<evidence type="ECO:0000313" key="14">
    <source>
        <dbReference type="EMBL" id="NNU80942.1"/>
    </source>
</evidence>
<comment type="caution">
    <text evidence="14">The sequence shown here is derived from an EMBL/GenBank/DDBJ whole genome shotgun (WGS) entry which is preliminary data.</text>
</comment>
<evidence type="ECO:0000256" key="13">
    <source>
        <dbReference type="SAM" id="MobiDB-lite"/>
    </source>
</evidence>
<evidence type="ECO:0000256" key="12">
    <source>
        <dbReference type="RuleBase" id="RU365087"/>
    </source>
</evidence>
<keyword evidence="6 12" id="KW-0812">Transmembrane</keyword>
<dbReference type="GO" id="GO:0005886">
    <property type="term" value="C:plasma membrane"/>
    <property type="evidence" value="ECO:0007669"/>
    <property type="project" value="UniProtKB-SubCell"/>
</dbReference>
<evidence type="ECO:0000256" key="6">
    <source>
        <dbReference type="ARBA" id="ARBA00022692"/>
    </source>
</evidence>
<reference evidence="14 15" key="1">
    <citation type="submission" date="2020-05" db="EMBL/GenBank/DDBJ databases">
        <title>Gimesia benthica sp. nov., a novel planctomycete isolated from a deep-sea water sample of the Northwest Indian Ocean.</title>
        <authorList>
            <person name="Wang J."/>
            <person name="Ruan C."/>
            <person name="Song L."/>
            <person name="Zhu Y."/>
            <person name="Li A."/>
            <person name="Zheng X."/>
            <person name="Wang L."/>
            <person name="Lu Z."/>
            <person name="Huang Y."/>
            <person name="Du W."/>
            <person name="Zhou Y."/>
            <person name="Huang L."/>
            <person name="Dai X."/>
        </authorList>
    </citation>
    <scope>NUCLEOTIDE SEQUENCE [LARGE SCALE GENOMIC DNA]</scope>
    <source>
        <strain evidence="14 15">YYQ-30</strain>
    </source>
</reference>
<comment type="subcellular location">
    <subcellularLocation>
        <location evidence="1 12">Cell membrane</location>
        <topology evidence="1 12">Multi-pass membrane protein</topology>
    </subcellularLocation>
</comment>
<evidence type="ECO:0000256" key="3">
    <source>
        <dbReference type="ARBA" id="ARBA00017876"/>
    </source>
</evidence>
<feature type="transmembrane region" description="Helical" evidence="12">
    <location>
        <begin position="51"/>
        <end position="71"/>
    </location>
</feature>
<dbReference type="NCBIfam" id="TIGR00810">
    <property type="entry name" value="secG"/>
    <property type="match status" value="1"/>
</dbReference>
<dbReference type="GO" id="GO:0043952">
    <property type="term" value="P:protein transport by the Sec complex"/>
    <property type="evidence" value="ECO:0007669"/>
    <property type="project" value="TreeGrafter"/>
</dbReference>
<dbReference type="Proteomes" id="UP000572377">
    <property type="component" value="Unassembled WGS sequence"/>
</dbReference>
<evidence type="ECO:0000313" key="15">
    <source>
        <dbReference type="Proteomes" id="UP000572377"/>
    </source>
</evidence>
<evidence type="ECO:0000256" key="9">
    <source>
        <dbReference type="ARBA" id="ARBA00023010"/>
    </source>
</evidence>
<organism evidence="14 15">
    <name type="scientific">Halovulum dunhuangense</name>
    <dbReference type="NCBI Taxonomy" id="1505036"/>
    <lineage>
        <taxon>Bacteria</taxon>
        <taxon>Pseudomonadati</taxon>
        <taxon>Pseudomonadota</taxon>
        <taxon>Alphaproteobacteria</taxon>
        <taxon>Rhodobacterales</taxon>
        <taxon>Paracoccaceae</taxon>
        <taxon>Halovulum</taxon>
    </lineage>
</organism>
<keyword evidence="5 12" id="KW-1003">Cell membrane</keyword>
<keyword evidence="4 12" id="KW-0813">Transport</keyword>
<keyword evidence="15" id="KW-1185">Reference proteome</keyword>
<keyword evidence="7 12" id="KW-0653">Protein transport</keyword>
<name>A0A849L421_9RHOB</name>
<dbReference type="GO" id="GO:0015450">
    <property type="term" value="F:protein-transporting ATPase activity"/>
    <property type="evidence" value="ECO:0007669"/>
    <property type="project" value="UniProtKB-UniRule"/>
</dbReference>
<evidence type="ECO:0000256" key="10">
    <source>
        <dbReference type="ARBA" id="ARBA00023136"/>
    </source>
</evidence>
<dbReference type="GO" id="GO:0065002">
    <property type="term" value="P:intracellular protein transmembrane transport"/>
    <property type="evidence" value="ECO:0007669"/>
    <property type="project" value="TreeGrafter"/>
</dbReference>
<accession>A0A849L421</accession>
<dbReference type="EMBL" id="JABFBC010000002">
    <property type="protein sequence ID" value="NNU80942.1"/>
    <property type="molecule type" value="Genomic_DNA"/>
</dbReference>
<keyword evidence="8 12" id="KW-1133">Transmembrane helix</keyword>
<feature type="compositionally biased region" description="Pro residues" evidence="13">
    <location>
        <begin position="106"/>
        <end position="119"/>
    </location>
</feature>
<keyword evidence="9 12" id="KW-0811">Translocation</keyword>
<proteinExistence type="inferred from homology"/>
<dbReference type="Pfam" id="PF03840">
    <property type="entry name" value="SecG"/>
    <property type="match status" value="1"/>
</dbReference>
<evidence type="ECO:0000256" key="1">
    <source>
        <dbReference type="ARBA" id="ARBA00004651"/>
    </source>
</evidence>
<evidence type="ECO:0000256" key="11">
    <source>
        <dbReference type="ARBA" id="ARBA00025182"/>
    </source>
</evidence>
<gene>
    <name evidence="14" type="primary">secG</name>
    <name evidence="14" type="ORF">HMH01_10885</name>
</gene>
<dbReference type="AlphaFoldDB" id="A0A849L421"/>
<evidence type="ECO:0000256" key="8">
    <source>
        <dbReference type="ARBA" id="ARBA00022989"/>
    </source>
</evidence>
<evidence type="ECO:0000256" key="2">
    <source>
        <dbReference type="ARBA" id="ARBA00008445"/>
    </source>
</evidence>
<comment type="function">
    <text evidence="11 12">Involved in protein export. Participates in an early event of protein translocation.</text>
</comment>
<sequence>MENIVLTIHLILALALILSVLLQRSEGGGLGIGGGGGGVMSGRPPSTPMAKVTWALAIGFIITSLALTWFATQDSVGSSVIDGVIEQPAGGDSPLLPPTLGGDLTPPAPGGPAVPPPAE</sequence>
<dbReference type="RefSeq" id="WP_171325453.1">
    <property type="nucleotide sequence ID" value="NZ_JABFBC010000002.1"/>
</dbReference>
<evidence type="ECO:0000256" key="5">
    <source>
        <dbReference type="ARBA" id="ARBA00022475"/>
    </source>
</evidence>
<protein>
    <recommendedName>
        <fullName evidence="3 12">Protein-export membrane protein SecG</fullName>
    </recommendedName>
</protein>
<comment type="caution">
    <text evidence="12">Lacks conserved residue(s) required for the propagation of feature annotation.</text>
</comment>